<proteinExistence type="predicted"/>
<evidence type="ECO:0000313" key="2">
    <source>
        <dbReference type="EMBL" id="CAI9552532.1"/>
    </source>
</evidence>
<evidence type="ECO:0000313" key="3">
    <source>
        <dbReference type="Proteomes" id="UP001162483"/>
    </source>
</evidence>
<comment type="caution">
    <text evidence="2">The sequence shown here is derived from an EMBL/GenBank/DDBJ whole genome shotgun (WGS) entry which is preliminary data.</text>
</comment>
<feature type="transmembrane region" description="Helical" evidence="1">
    <location>
        <begin position="29"/>
        <end position="50"/>
    </location>
</feature>
<dbReference type="EMBL" id="CATNWA010006644">
    <property type="protein sequence ID" value="CAI9552532.1"/>
    <property type="molecule type" value="Genomic_DNA"/>
</dbReference>
<reference evidence="2" key="1">
    <citation type="submission" date="2023-05" db="EMBL/GenBank/DDBJ databases">
        <authorList>
            <person name="Stuckert A."/>
        </authorList>
    </citation>
    <scope>NUCLEOTIDE SEQUENCE</scope>
</reference>
<gene>
    <name evidence="2" type="ORF">SPARVUS_LOCUS3896649</name>
</gene>
<organism evidence="2 3">
    <name type="scientific">Staurois parvus</name>
    <dbReference type="NCBI Taxonomy" id="386267"/>
    <lineage>
        <taxon>Eukaryota</taxon>
        <taxon>Metazoa</taxon>
        <taxon>Chordata</taxon>
        <taxon>Craniata</taxon>
        <taxon>Vertebrata</taxon>
        <taxon>Euteleostomi</taxon>
        <taxon>Amphibia</taxon>
        <taxon>Batrachia</taxon>
        <taxon>Anura</taxon>
        <taxon>Neobatrachia</taxon>
        <taxon>Ranoidea</taxon>
        <taxon>Ranidae</taxon>
        <taxon>Staurois</taxon>
    </lineage>
</organism>
<accession>A0ABN9BYN2</accession>
<name>A0ABN9BYN2_9NEOB</name>
<keyword evidence="1" id="KW-1133">Transmembrane helix</keyword>
<keyword evidence="1" id="KW-0472">Membrane</keyword>
<keyword evidence="1" id="KW-0812">Transmembrane</keyword>
<sequence length="56" mass="6985">FIHLVLWMVLQFFGLYKRKPVFSLLYAPFLVRFCSYIFYFYYYFLIFGAIHNILKI</sequence>
<keyword evidence="3" id="KW-1185">Reference proteome</keyword>
<evidence type="ECO:0000256" key="1">
    <source>
        <dbReference type="SAM" id="Phobius"/>
    </source>
</evidence>
<protein>
    <submittedName>
        <fullName evidence="2">Uncharacterized protein</fullName>
    </submittedName>
</protein>
<dbReference type="Proteomes" id="UP001162483">
    <property type="component" value="Unassembled WGS sequence"/>
</dbReference>
<feature type="non-terminal residue" evidence="2">
    <location>
        <position position="1"/>
    </location>
</feature>